<dbReference type="Proteomes" id="UP000789860">
    <property type="component" value="Unassembled WGS sequence"/>
</dbReference>
<evidence type="ECO:0000313" key="2">
    <source>
        <dbReference type="Proteomes" id="UP000789860"/>
    </source>
</evidence>
<dbReference type="EMBL" id="CAJVPM010022373">
    <property type="protein sequence ID" value="CAG8644767.1"/>
    <property type="molecule type" value="Genomic_DNA"/>
</dbReference>
<proteinExistence type="predicted"/>
<name>A0ACA9NC48_9GLOM</name>
<comment type="caution">
    <text evidence="1">The sequence shown here is derived from an EMBL/GenBank/DDBJ whole genome shotgun (WGS) entry which is preliminary data.</text>
</comment>
<reference evidence="1" key="1">
    <citation type="submission" date="2021-06" db="EMBL/GenBank/DDBJ databases">
        <authorList>
            <person name="Kallberg Y."/>
            <person name="Tangrot J."/>
            <person name="Rosling A."/>
        </authorList>
    </citation>
    <scope>NUCLEOTIDE SEQUENCE</scope>
    <source>
        <strain evidence="1">AU212A</strain>
    </source>
</reference>
<protein>
    <submittedName>
        <fullName evidence="1">9889_t:CDS:1</fullName>
    </submittedName>
</protein>
<gene>
    <name evidence="1" type="ORF">SCALOS_LOCUS8452</name>
</gene>
<keyword evidence="2" id="KW-1185">Reference proteome</keyword>
<accession>A0ACA9NC48</accession>
<organism evidence="1 2">
    <name type="scientific">Scutellospora calospora</name>
    <dbReference type="NCBI Taxonomy" id="85575"/>
    <lineage>
        <taxon>Eukaryota</taxon>
        <taxon>Fungi</taxon>
        <taxon>Fungi incertae sedis</taxon>
        <taxon>Mucoromycota</taxon>
        <taxon>Glomeromycotina</taxon>
        <taxon>Glomeromycetes</taxon>
        <taxon>Diversisporales</taxon>
        <taxon>Gigasporaceae</taxon>
        <taxon>Scutellospora</taxon>
    </lineage>
</organism>
<sequence length="114" mass="12963">NIDSQEGCSSSFQKTVYTNKSGSESNSDSIPSIIVSTSTKKKSKKRKSNNRKSFMWDYFKVIGNKDVCQVIIKKKGRDKKCEKEYIHNNSTSNMIAHLQSHNIVDNKKLKSEAQ</sequence>
<feature type="non-terminal residue" evidence="1">
    <location>
        <position position="1"/>
    </location>
</feature>
<evidence type="ECO:0000313" key="1">
    <source>
        <dbReference type="EMBL" id="CAG8644767.1"/>
    </source>
</evidence>